<name>A0A6J6RVX5_9ZZZZ</name>
<gene>
    <name evidence="4" type="ORF">UFOPK2579_02331</name>
</gene>
<evidence type="ECO:0000256" key="1">
    <source>
        <dbReference type="ARBA" id="ARBA00023015"/>
    </source>
</evidence>
<dbReference type="SUPFAM" id="SSF48498">
    <property type="entry name" value="Tetracyclin repressor-like, C-terminal domain"/>
    <property type="match status" value="1"/>
</dbReference>
<dbReference type="InterPro" id="IPR009057">
    <property type="entry name" value="Homeodomain-like_sf"/>
</dbReference>
<evidence type="ECO:0000259" key="3">
    <source>
        <dbReference type="Pfam" id="PF13305"/>
    </source>
</evidence>
<dbReference type="InterPro" id="IPR036271">
    <property type="entry name" value="Tet_transcr_reg_TetR-rel_C_sf"/>
</dbReference>
<keyword evidence="1" id="KW-0805">Transcription regulation</keyword>
<dbReference type="InterPro" id="IPR025996">
    <property type="entry name" value="MT1864/Rv1816-like_C"/>
</dbReference>
<evidence type="ECO:0000256" key="2">
    <source>
        <dbReference type="ARBA" id="ARBA00023163"/>
    </source>
</evidence>
<sequence length="255" mass="27801">MPLAPEPTTEPTRRERQREATIAEIVAASRALLADGSELSLRAVAARIGMTAPALYRYVASYQDLVDLVAYEIDTAATATFAAAADLLPVDDVGGRLCASATEFRQWALASPREFGLVFANPIADAACVRREMLTLSSSGHLFTDQLRAIWLANGFPVPALDDLPPTVRESVLDPLIPAKVDGIAPEDRGLVWVYMQGWTRLYGVVALEVFGHTDPRLIESGDMFVDAVLGFAPTLGLADDLPRLERIIRRRLTR</sequence>
<dbReference type="SUPFAM" id="SSF46689">
    <property type="entry name" value="Homeodomain-like"/>
    <property type="match status" value="1"/>
</dbReference>
<proteinExistence type="predicted"/>
<dbReference type="EMBL" id="CAEZXR010000336">
    <property type="protein sequence ID" value="CAB4726621.1"/>
    <property type="molecule type" value="Genomic_DNA"/>
</dbReference>
<accession>A0A6J6RVX5</accession>
<dbReference type="AlphaFoldDB" id="A0A6J6RVX5"/>
<keyword evidence="2" id="KW-0804">Transcription</keyword>
<organism evidence="4">
    <name type="scientific">freshwater metagenome</name>
    <dbReference type="NCBI Taxonomy" id="449393"/>
    <lineage>
        <taxon>unclassified sequences</taxon>
        <taxon>metagenomes</taxon>
        <taxon>ecological metagenomes</taxon>
    </lineage>
</organism>
<feature type="domain" description="HTH-type transcriptional regulator MT1864/Rv1816-like C-terminal" evidence="3">
    <location>
        <begin position="99"/>
        <end position="229"/>
    </location>
</feature>
<protein>
    <submittedName>
        <fullName evidence="4">Unannotated protein</fullName>
    </submittedName>
</protein>
<dbReference type="Gene3D" id="1.10.357.10">
    <property type="entry name" value="Tetracycline Repressor, domain 2"/>
    <property type="match status" value="1"/>
</dbReference>
<dbReference type="Pfam" id="PF13305">
    <property type="entry name" value="TetR_C_33"/>
    <property type="match status" value="1"/>
</dbReference>
<evidence type="ECO:0000313" key="4">
    <source>
        <dbReference type="EMBL" id="CAB4726621.1"/>
    </source>
</evidence>
<reference evidence="4" key="1">
    <citation type="submission" date="2020-05" db="EMBL/GenBank/DDBJ databases">
        <authorList>
            <person name="Chiriac C."/>
            <person name="Salcher M."/>
            <person name="Ghai R."/>
            <person name="Kavagutti S V."/>
        </authorList>
    </citation>
    <scope>NUCLEOTIDE SEQUENCE</scope>
</reference>